<evidence type="ECO:0000313" key="2">
    <source>
        <dbReference type="Proteomes" id="UP000288805"/>
    </source>
</evidence>
<comment type="caution">
    <text evidence="1">The sequence shown here is derived from an EMBL/GenBank/DDBJ whole genome shotgun (WGS) entry which is preliminary data.</text>
</comment>
<dbReference type="AlphaFoldDB" id="A0A438I9H1"/>
<dbReference type="EMBL" id="QGNW01000130">
    <property type="protein sequence ID" value="RVW93375.1"/>
    <property type="molecule type" value="Genomic_DNA"/>
</dbReference>
<name>A0A438I9H1_VITVI</name>
<evidence type="ECO:0000313" key="1">
    <source>
        <dbReference type="EMBL" id="RVW93375.1"/>
    </source>
</evidence>
<gene>
    <name evidence="1" type="ORF">CK203_022427</name>
</gene>
<dbReference type="Proteomes" id="UP000288805">
    <property type="component" value="Unassembled WGS sequence"/>
</dbReference>
<accession>A0A438I9H1</accession>
<proteinExistence type="predicted"/>
<organism evidence="1 2">
    <name type="scientific">Vitis vinifera</name>
    <name type="common">Grape</name>
    <dbReference type="NCBI Taxonomy" id="29760"/>
    <lineage>
        <taxon>Eukaryota</taxon>
        <taxon>Viridiplantae</taxon>
        <taxon>Streptophyta</taxon>
        <taxon>Embryophyta</taxon>
        <taxon>Tracheophyta</taxon>
        <taxon>Spermatophyta</taxon>
        <taxon>Magnoliopsida</taxon>
        <taxon>eudicotyledons</taxon>
        <taxon>Gunneridae</taxon>
        <taxon>Pentapetalae</taxon>
        <taxon>rosids</taxon>
        <taxon>Vitales</taxon>
        <taxon>Vitaceae</taxon>
        <taxon>Viteae</taxon>
        <taxon>Vitis</taxon>
    </lineage>
</organism>
<reference evidence="1 2" key="1">
    <citation type="journal article" date="2018" name="PLoS Genet.">
        <title>Population sequencing reveals clonal diversity and ancestral inbreeding in the grapevine cultivar Chardonnay.</title>
        <authorList>
            <person name="Roach M.J."/>
            <person name="Johnson D.L."/>
            <person name="Bohlmann J."/>
            <person name="van Vuuren H.J."/>
            <person name="Jones S.J."/>
            <person name="Pretorius I.S."/>
            <person name="Schmidt S.A."/>
            <person name="Borneman A.R."/>
        </authorList>
    </citation>
    <scope>NUCLEOTIDE SEQUENCE [LARGE SCALE GENOMIC DNA]</scope>
    <source>
        <strain evidence="2">cv. Chardonnay</strain>
        <tissue evidence="1">Leaf</tissue>
    </source>
</reference>
<sequence>MSTYRQMRVPPSALENPEWILSGFNRASTTSLGDIVLLVQAGPISRMCSSQWWKTCPLLMSSWTHMASRHEGHPFMYHQMVSYLTKDRQIDLLAVSGRVPMLSNST</sequence>
<protein>
    <submittedName>
        <fullName evidence="1">Uncharacterized protein</fullName>
    </submittedName>
</protein>